<keyword evidence="7" id="KW-1185">Reference proteome</keyword>
<dbReference type="SUPFAM" id="SSF48334">
    <property type="entry name" value="DNA repair protein MutS, domain III"/>
    <property type="match status" value="1"/>
</dbReference>
<protein>
    <submittedName>
        <fullName evidence="6">Muts domain V-domain-containing protein</fullName>
    </submittedName>
</protein>
<evidence type="ECO:0000259" key="5">
    <source>
        <dbReference type="SMART" id="SM00534"/>
    </source>
</evidence>
<dbReference type="InterPro" id="IPR036187">
    <property type="entry name" value="DNA_mismatch_repair_MutS_sf"/>
</dbReference>
<dbReference type="InterPro" id="IPR045076">
    <property type="entry name" value="MutS"/>
</dbReference>
<comment type="similarity">
    <text evidence="1">Belongs to the DNA mismatch repair MutS family.</text>
</comment>
<dbReference type="STRING" id="78915.A0A4P9XVS9"/>
<dbReference type="OrthoDB" id="29596at2759"/>
<dbReference type="GO" id="GO:0005524">
    <property type="term" value="F:ATP binding"/>
    <property type="evidence" value="ECO:0007669"/>
    <property type="project" value="UniProtKB-KW"/>
</dbReference>
<sequence length="366" mass="40829">MQELDKLKHLYSGLDDLLSHVIRDIAPTLLVTSEKLSITYFPYMGYLISIPVEQRGSRHQVCLDVTDTHDDLYAIAGLQFQFAMNSIAYYKNEHMHELDEHIGDIIGRIEDIEIDIIFRLQAYLKDYESDLVAMANACAAVDCFVPAERAVIGLTDAIYSCLHLADTWAQPRSSFMTELDMMSLAIHRATPHSLVVIDEFGCNTLRSNGLALYASILHNFASKGGKGPRVFATTHFHELCEHPLLASMPVMRMRMYNIIDEGQGRSVQLYRLLPGIQLESLSFQLALEVGLPADMVQHAKDAADHVRRGNCSAHSRDGAPYCSTASFTDQARYIIQHADFDNAATNVTALLAWLQDGCSGFFNGHA</sequence>
<feature type="domain" description="DNA mismatch repair proteins mutS family" evidence="5">
    <location>
        <begin position="118"/>
        <end position="304"/>
    </location>
</feature>
<dbReference type="PANTHER" id="PTHR11361">
    <property type="entry name" value="DNA MISMATCH REPAIR PROTEIN MUTS FAMILY MEMBER"/>
    <property type="match status" value="1"/>
</dbReference>
<dbReference type="EMBL" id="KZ992455">
    <property type="protein sequence ID" value="RKP10393.1"/>
    <property type="molecule type" value="Genomic_DNA"/>
</dbReference>
<keyword evidence="3" id="KW-0067">ATP-binding</keyword>
<dbReference type="SMART" id="SM00534">
    <property type="entry name" value="MUTSac"/>
    <property type="match status" value="1"/>
</dbReference>
<dbReference type="InterPro" id="IPR000432">
    <property type="entry name" value="DNA_mismatch_repair_MutS_C"/>
</dbReference>
<dbReference type="Proteomes" id="UP000271241">
    <property type="component" value="Unassembled WGS sequence"/>
</dbReference>
<evidence type="ECO:0000256" key="3">
    <source>
        <dbReference type="ARBA" id="ARBA00022840"/>
    </source>
</evidence>
<gene>
    <name evidence="6" type="ORF">THASP1DRAFT_27838</name>
</gene>
<evidence type="ECO:0000256" key="2">
    <source>
        <dbReference type="ARBA" id="ARBA00022741"/>
    </source>
</evidence>
<keyword evidence="2" id="KW-0547">Nucleotide-binding</keyword>
<dbReference type="Pfam" id="PF00488">
    <property type="entry name" value="MutS_V"/>
    <property type="match status" value="1"/>
</dbReference>
<dbReference type="InterPro" id="IPR027417">
    <property type="entry name" value="P-loop_NTPase"/>
</dbReference>
<dbReference type="PANTHER" id="PTHR11361:SF20">
    <property type="entry name" value="MUTS PROTEIN HOMOLOG 5"/>
    <property type="match status" value="1"/>
</dbReference>
<dbReference type="GO" id="GO:0005634">
    <property type="term" value="C:nucleus"/>
    <property type="evidence" value="ECO:0007669"/>
    <property type="project" value="TreeGrafter"/>
</dbReference>
<keyword evidence="4" id="KW-0238">DNA-binding</keyword>
<evidence type="ECO:0000313" key="6">
    <source>
        <dbReference type="EMBL" id="RKP10393.1"/>
    </source>
</evidence>
<dbReference type="GO" id="GO:0030983">
    <property type="term" value="F:mismatched DNA binding"/>
    <property type="evidence" value="ECO:0007669"/>
    <property type="project" value="InterPro"/>
</dbReference>
<proteinExistence type="inferred from homology"/>
<organism evidence="6 7">
    <name type="scientific">Thamnocephalis sphaerospora</name>
    <dbReference type="NCBI Taxonomy" id="78915"/>
    <lineage>
        <taxon>Eukaryota</taxon>
        <taxon>Fungi</taxon>
        <taxon>Fungi incertae sedis</taxon>
        <taxon>Zoopagomycota</taxon>
        <taxon>Zoopagomycotina</taxon>
        <taxon>Zoopagomycetes</taxon>
        <taxon>Zoopagales</taxon>
        <taxon>Sigmoideomycetaceae</taxon>
        <taxon>Thamnocephalis</taxon>
    </lineage>
</organism>
<name>A0A4P9XVS9_9FUNG</name>
<dbReference type="Gene3D" id="3.40.50.300">
    <property type="entry name" value="P-loop containing nucleotide triphosphate hydrolases"/>
    <property type="match status" value="1"/>
</dbReference>
<dbReference type="SUPFAM" id="SSF52540">
    <property type="entry name" value="P-loop containing nucleoside triphosphate hydrolases"/>
    <property type="match status" value="1"/>
</dbReference>
<evidence type="ECO:0000313" key="7">
    <source>
        <dbReference type="Proteomes" id="UP000271241"/>
    </source>
</evidence>
<dbReference type="GO" id="GO:0140664">
    <property type="term" value="F:ATP-dependent DNA damage sensor activity"/>
    <property type="evidence" value="ECO:0007669"/>
    <property type="project" value="InterPro"/>
</dbReference>
<reference evidence="7" key="1">
    <citation type="journal article" date="2018" name="Nat. Microbiol.">
        <title>Leveraging single-cell genomics to expand the fungal tree of life.</title>
        <authorList>
            <person name="Ahrendt S.R."/>
            <person name="Quandt C.A."/>
            <person name="Ciobanu D."/>
            <person name="Clum A."/>
            <person name="Salamov A."/>
            <person name="Andreopoulos B."/>
            <person name="Cheng J.F."/>
            <person name="Woyke T."/>
            <person name="Pelin A."/>
            <person name="Henrissat B."/>
            <person name="Reynolds N.K."/>
            <person name="Benny G.L."/>
            <person name="Smith M.E."/>
            <person name="James T.Y."/>
            <person name="Grigoriev I.V."/>
        </authorList>
    </citation>
    <scope>NUCLEOTIDE SEQUENCE [LARGE SCALE GENOMIC DNA]</scope>
    <source>
        <strain evidence="7">RSA 1356</strain>
    </source>
</reference>
<evidence type="ECO:0000256" key="1">
    <source>
        <dbReference type="ARBA" id="ARBA00006271"/>
    </source>
</evidence>
<dbReference type="GO" id="GO:0051026">
    <property type="term" value="P:chiasma assembly"/>
    <property type="evidence" value="ECO:0007669"/>
    <property type="project" value="TreeGrafter"/>
</dbReference>
<evidence type="ECO:0000256" key="4">
    <source>
        <dbReference type="ARBA" id="ARBA00023125"/>
    </source>
</evidence>
<accession>A0A4P9XVS9</accession>
<dbReference type="AlphaFoldDB" id="A0A4P9XVS9"/>
<dbReference type="GO" id="GO:0006298">
    <property type="term" value="P:mismatch repair"/>
    <property type="evidence" value="ECO:0007669"/>
    <property type="project" value="InterPro"/>
</dbReference>